<reference evidence="1 2" key="1">
    <citation type="submission" date="2018-07" db="EMBL/GenBank/DDBJ databases">
        <title>A high quality draft genome assembly of the barn swallow (H. rustica rustica).</title>
        <authorList>
            <person name="Formenti G."/>
            <person name="Chiara M."/>
            <person name="Poveda L."/>
            <person name="Francoijs K.-J."/>
            <person name="Bonisoli-Alquati A."/>
            <person name="Canova L."/>
            <person name="Gianfranceschi L."/>
            <person name="Horner D.S."/>
            <person name="Saino N."/>
        </authorList>
    </citation>
    <scope>NUCLEOTIDE SEQUENCE [LARGE SCALE GENOMIC DNA]</scope>
    <source>
        <strain evidence="1">Chelidonia</strain>
        <tissue evidence="1">Blood</tissue>
    </source>
</reference>
<proteinExistence type="predicted"/>
<sequence length="122" mass="13685">MSLKSLILRVGAGALKSLFTVNEEQVQDHWMKLNSPKSMGPDAIHSRVLRELTVAVAKTIPIIFEKSLVAGKKETPLPFFLKKEKGRPEELQTREPHLCGWEDHGADPPRAVLRHIKGKEVT</sequence>
<dbReference type="AlphaFoldDB" id="A0A3M0L1P9"/>
<comment type="caution">
    <text evidence="1">The sequence shown here is derived from an EMBL/GenBank/DDBJ whole genome shotgun (WGS) entry which is preliminary data.</text>
</comment>
<evidence type="ECO:0000313" key="1">
    <source>
        <dbReference type="EMBL" id="RMC18996.1"/>
    </source>
</evidence>
<gene>
    <name evidence="1" type="ORF">DUI87_03595</name>
</gene>
<dbReference type="EMBL" id="QRBI01000095">
    <property type="protein sequence ID" value="RMC18996.1"/>
    <property type="molecule type" value="Genomic_DNA"/>
</dbReference>
<dbReference type="Proteomes" id="UP000269221">
    <property type="component" value="Unassembled WGS sequence"/>
</dbReference>
<organism evidence="1 2">
    <name type="scientific">Hirundo rustica rustica</name>
    <dbReference type="NCBI Taxonomy" id="333673"/>
    <lineage>
        <taxon>Eukaryota</taxon>
        <taxon>Metazoa</taxon>
        <taxon>Chordata</taxon>
        <taxon>Craniata</taxon>
        <taxon>Vertebrata</taxon>
        <taxon>Euteleostomi</taxon>
        <taxon>Archelosauria</taxon>
        <taxon>Archosauria</taxon>
        <taxon>Dinosauria</taxon>
        <taxon>Saurischia</taxon>
        <taxon>Theropoda</taxon>
        <taxon>Coelurosauria</taxon>
        <taxon>Aves</taxon>
        <taxon>Neognathae</taxon>
        <taxon>Neoaves</taxon>
        <taxon>Telluraves</taxon>
        <taxon>Australaves</taxon>
        <taxon>Passeriformes</taxon>
        <taxon>Sylvioidea</taxon>
        <taxon>Hirundinidae</taxon>
        <taxon>Hirundo</taxon>
    </lineage>
</organism>
<keyword evidence="2" id="KW-1185">Reference proteome</keyword>
<dbReference type="OrthoDB" id="416454at2759"/>
<protein>
    <submittedName>
        <fullName evidence="1">Uncharacterized protein</fullName>
    </submittedName>
</protein>
<name>A0A3M0L1P9_HIRRU</name>
<accession>A0A3M0L1P9</accession>
<evidence type="ECO:0000313" key="2">
    <source>
        <dbReference type="Proteomes" id="UP000269221"/>
    </source>
</evidence>